<protein>
    <submittedName>
        <fullName evidence="3">Sporulation and spore germination</fullName>
    </submittedName>
</protein>
<evidence type="ECO:0000259" key="2">
    <source>
        <dbReference type="SMART" id="SM00909"/>
    </source>
</evidence>
<name>A0A1W2CYM8_9FIRM</name>
<evidence type="ECO:0000256" key="1">
    <source>
        <dbReference type="SAM" id="SignalP"/>
    </source>
</evidence>
<evidence type="ECO:0000313" key="4">
    <source>
        <dbReference type="Proteomes" id="UP000192790"/>
    </source>
</evidence>
<dbReference type="OrthoDB" id="1683231at2"/>
<feature type="signal peptide" evidence="1">
    <location>
        <begin position="1"/>
        <end position="24"/>
    </location>
</feature>
<dbReference type="STRING" id="1122930.SAMN02745168_0271"/>
<feature type="chain" id="PRO_5011986453" evidence="1">
    <location>
        <begin position="25"/>
        <end position="353"/>
    </location>
</feature>
<sequence length="353" mass="39371">MKRTGIAFVLPLILLLSACGGTGAGTSATPTAGPTETPLSLSDYIPFRENIRMSYSGEGNEYSEFTAWAEYFENGAYQVRSSNPGTDSVSVFTLEDGAVKLVFFRGETYYRQNYTDRREMEEIILQEPIEEGNSWTLDDGAVRTITDLDADVKVPYGTFKALEVTTERDDDTMKEYYVADLGLVKSEFIPAGDASSSVVSQLEMVEENVPYTQTVQFYYPDFNNDRLVYTEKSLELYTGDDIKKIFQQQFISVPEGSGLSPLMSPNASILSISMDDKTGIATVDFSREFLTEMNAGSSLETMLLDSVADTVGRYFQTEKVGITLEGEPYESGHYRIGSGEYWPADWEGIQEYK</sequence>
<dbReference type="InterPro" id="IPR019606">
    <property type="entry name" value="GerMN"/>
</dbReference>
<dbReference type="AlphaFoldDB" id="A0A1W2CYM8"/>
<dbReference type="Proteomes" id="UP000192790">
    <property type="component" value="Unassembled WGS sequence"/>
</dbReference>
<reference evidence="3 4" key="1">
    <citation type="submission" date="2017-04" db="EMBL/GenBank/DDBJ databases">
        <authorList>
            <person name="Afonso C.L."/>
            <person name="Miller P.J."/>
            <person name="Scott M.A."/>
            <person name="Spackman E."/>
            <person name="Goraichik I."/>
            <person name="Dimitrov K.M."/>
            <person name="Suarez D.L."/>
            <person name="Swayne D.E."/>
        </authorList>
    </citation>
    <scope>NUCLEOTIDE SEQUENCE [LARGE SCALE GENOMIC DNA]</scope>
    <source>
        <strain evidence="3 4">DSM 12816</strain>
    </source>
</reference>
<dbReference type="EMBL" id="FWXW01000014">
    <property type="protein sequence ID" value="SMC90311.1"/>
    <property type="molecule type" value="Genomic_DNA"/>
</dbReference>
<keyword evidence="1" id="KW-0732">Signal</keyword>
<organism evidence="3 4">
    <name type="scientific">Papillibacter cinnamivorans DSM 12816</name>
    <dbReference type="NCBI Taxonomy" id="1122930"/>
    <lineage>
        <taxon>Bacteria</taxon>
        <taxon>Bacillati</taxon>
        <taxon>Bacillota</taxon>
        <taxon>Clostridia</taxon>
        <taxon>Eubacteriales</taxon>
        <taxon>Oscillospiraceae</taxon>
        <taxon>Papillibacter</taxon>
    </lineage>
</organism>
<proteinExistence type="predicted"/>
<keyword evidence="4" id="KW-1185">Reference proteome</keyword>
<dbReference type="PROSITE" id="PS51257">
    <property type="entry name" value="PROKAR_LIPOPROTEIN"/>
    <property type="match status" value="1"/>
</dbReference>
<dbReference type="Pfam" id="PF10646">
    <property type="entry name" value="Germane"/>
    <property type="match status" value="1"/>
</dbReference>
<dbReference type="SMART" id="SM00909">
    <property type="entry name" value="Germane"/>
    <property type="match status" value="1"/>
</dbReference>
<evidence type="ECO:0000313" key="3">
    <source>
        <dbReference type="EMBL" id="SMC90311.1"/>
    </source>
</evidence>
<gene>
    <name evidence="3" type="ORF">SAMN02745168_0271</name>
</gene>
<accession>A0A1W2CYM8</accession>
<dbReference type="RefSeq" id="WP_159448155.1">
    <property type="nucleotide sequence ID" value="NZ_FWXW01000014.1"/>
</dbReference>
<feature type="domain" description="GerMN" evidence="2">
    <location>
        <begin position="243"/>
        <end position="333"/>
    </location>
</feature>